<keyword evidence="2" id="KW-1185">Reference proteome</keyword>
<dbReference type="Proteomes" id="UP000077628">
    <property type="component" value="Unassembled WGS sequence"/>
</dbReference>
<name>A0A177N6J9_9GAMM</name>
<dbReference type="Gene3D" id="1.20.1270.360">
    <property type="match status" value="2"/>
</dbReference>
<dbReference type="AlphaFoldDB" id="A0A177N6J9"/>
<dbReference type="EMBL" id="LUUK01000209">
    <property type="protein sequence ID" value="OAI13481.1"/>
    <property type="molecule type" value="Genomic_DNA"/>
</dbReference>
<dbReference type="InterPro" id="IPR044543">
    <property type="entry name" value="YHJQ-like"/>
</dbReference>
<reference evidence="2" key="1">
    <citation type="submission" date="2016-03" db="EMBL/GenBank/DDBJ databases">
        <authorList>
            <person name="Heylen K."/>
            <person name="De Vos P."/>
            <person name="Vekeman B."/>
        </authorList>
    </citation>
    <scope>NUCLEOTIDE SEQUENCE [LARGE SCALE GENOMIC DNA]</scope>
    <source>
        <strain evidence="2">R-45383</strain>
    </source>
</reference>
<dbReference type="OrthoDB" id="5396211at2"/>
<gene>
    <name evidence="1" type="ORF">A1355_13290</name>
</gene>
<sequence length="127" mass="14049">MHQSSNSEQAMQSCLEACELCHRICLQTAMNHCLENGGKHVKAKHIRLMMNCAEICRTTANFQLTGSHFLLRLHELCAEICEACAKECAEICEACAKECAEIGDMKDSVAACLQCADSCRQMLSAQY</sequence>
<comment type="caution">
    <text evidence="1">The sequence shown here is derived from an EMBL/GenBank/DDBJ whole genome shotgun (WGS) entry which is preliminary data.</text>
</comment>
<protein>
    <submittedName>
        <fullName evidence="1">Ferredoxin</fullName>
    </submittedName>
</protein>
<proteinExistence type="predicted"/>
<dbReference type="PANTHER" id="PTHR37310">
    <property type="entry name" value="CYTOPLASMIC PROTEIN-RELATED"/>
    <property type="match status" value="1"/>
</dbReference>
<dbReference type="CDD" id="cd08026">
    <property type="entry name" value="DUF326"/>
    <property type="match status" value="1"/>
</dbReference>
<dbReference type="PANTHER" id="PTHR37310:SF1">
    <property type="entry name" value="CYTOPLASMIC PROTEIN"/>
    <property type="match status" value="1"/>
</dbReference>
<accession>A0A177N6J9</accession>
<organism evidence="1 2">
    <name type="scientific">Methylomonas koyamae</name>
    <dbReference type="NCBI Taxonomy" id="702114"/>
    <lineage>
        <taxon>Bacteria</taxon>
        <taxon>Pseudomonadati</taxon>
        <taxon>Pseudomonadota</taxon>
        <taxon>Gammaproteobacteria</taxon>
        <taxon>Methylococcales</taxon>
        <taxon>Methylococcaceae</taxon>
        <taxon>Methylomonas</taxon>
    </lineage>
</organism>
<evidence type="ECO:0000313" key="1">
    <source>
        <dbReference type="EMBL" id="OAI13481.1"/>
    </source>
</evidence>
<dbReference type="STRING" id="702114.A1355_13290"/>
<evidence type="ECO:0000313" key="2">
    <source>
        <dbReference type="Proteomes" id="UP000077628"/>
    </source>
</evidence>
<dbReference type="RefSeq" id="WP_064031195.1">
    <property type="nucleotide sequence ID" value="NZ_LUUK01000209.1"/>
</dbReference>
<dbReference type="Pfam" id="PF03860">
    <property type="entry name" value="Csp"/>
    <property type="match status" value="1"/>
</dbReference>
<dbReference type="InterPro" id="IPR005560">
    <property type="entry name" value="Csp_YhjQ"/>
</dbReference>